<keyword evidence="10" id="KW-1185">Reference proteome</keyword>
<reference evidence="9 10" key="1">
    <citation type="submission" date="2022-07" db="EMBL/GenBank/DDBJ databases">
        <authorList>
            <person name="Li W.-J."/>
            <person name="Deng Q.-Q."/>
        </authorList>
    </citation>
    <scope>NUCLEOTIDE SEQUENCE [LARGE SCALE GENOMIC DNA]</scope>
    <source>
        <strain evidence="9 10">SYSU M60028</strain>
    </source>
</reference>
<keyword evidence="3" id="KW-1003">Cell membrane</keyword>
<keyword evidence="5 7" id="KW-1133">Transmembrane helix</keyword>
<dbReference type="InterPro" id="IPR035906">
    <property type="entry name" value="MetI-like_sf"/>
</dbReference>
<dbReference type="EMBL" id="JANCLU010000004">
    <property type="protein sequence ID" value="MCP8937988.1"/>
    <property type="molecule type" value="Genomic_DNA"/>
</dbReference>
<evidence type="ECO:0000256" key="7">
    <source>
        <dbReference type="RuleBase" id="RU363032"/>
    </source>
</evidence>
<feature type="transmembrane region" description="Helical" evidence="7">
    <location>
        <begin position="9"/>
        <end position="26"/>
    </location>
</feature>
<dbReference type="CDD" id="cd06261">
    <property type="entry name" value="TM_PBP2"/>
    <property type="match status" value="1"/>
</dbReference>
<dbReference type="Gene3D" id="1.10.3720.10">
    <property type="entry name" value="MetI-like"/>
    <property type="match status" value="1"/>
</dbReference>
<keyword evidence="4 7" id="KW-0812">Transmembrane</keyword>
<evidence type="ECO:0000256" key="2">
    <source>
        <dbReference type="ARBA" id="ARBA00022448"/>
    </source>
</evidence>
<dbReference type="InterPro" id="IPR045621">
    <property type="entry name" value="BPD_transp_1_N"/>
</dbReference>
<keyword evidence="2 7" id="KW-0813">Transport</keyword>
<evidence type="ECO:0000313" key="10">
    <source>
        <dbReference type="Proteomes" id="UP001205890"/>
    </source>
</evidence>
<keyword evidence="6 7" id="KW-0472">Membrane</keyword>
<dbReference type="Pfam" id="PF19300">
    <property type="entry name" value="BPD_transp_1_N"/>
    <property type="match status" value="1"/>
</dbReference>
<feature type="transmembrane region" description="Helical" evidence="7">
    <location>
        <begin position="132"/>
        <end position="156"/>
    </location>
</feature>
<evidence type="ECO:0000256" key="1">
    <source>
        <dbReference type="ARBA" id="ARBA00004651"/>
    </source>
</evidence>
<evidence type="ECO:0000313" key="9">
    <source>
        <dbReference type="EMBL" id="MCP8937988.1"/>
    </source>
</evidence>
<name>A0ABT1LAL8_9HYPH</name>
<comment type="caution">
    <text evidence="9">The sequence shown here is derived from an EMBL/GenBank/DDBJ whole genome shotgun (WGS) entry which is preliminary data.</text>
</comment>
<evidence type="ECO:0000256" key="4">
    <source>
        <dbReference type="ARBA" id="ARBA00022692"/>
    </source>
</evidence>
<evidence type="ECO:0000259" key="8">
    <source>
        <dbReference type="PROSITE" id="PS50928"/>
    </source>
</evidence>
<feature type="transmembrane region" description="Helical" evidence="7">
    <location>
        <begin position="176"/>
        <end position="199"/>
    </location>
</feature>
<dbReference type="InterPro" id="IPR000515">
    <property type="entry name" value="MetI-like"/>
</dbReference>
<comment type="subcellular location">
    <subcellularLocation>
        <location evidence="1 7">Cell membrane</location>
        <topology evidence="1 7">Multi-pass membrane protein</topology>
    </subcellularLocation>
</comment>
<evidence type="ECO:0000256" key="3">
    <source>
        <dbReference type="ARBA" id="ARBA00022475"/>
    </source>
</evidence>
<proteinExistence type="inferred from homology"/>
<comment type="similarity">
    <text evidence="7">Belongs to the binding-protein-dependent transport system permease family.</text>
</comment>
<dbReference type="PANTHER" id="PTHR43163">
    <property type="entry name" value="DIPEPTIDE TRANSPORT SYSTEM PERMEASE PROTEIN DPPB-RELATED"/>
    <property type="match status" value="1"/>
</dbReference>
<dbReference type="RefSeq" id="WP_254739460.1">
    <property type="nucleotide sequence ID" value="NZ_JANCLU010000004.1"/>
</dbReference>
<sequence length="312" mass="34396">MARYLLKQLFNMAITLFAVTFIVFVLNELTPGDVVRKLLGPYASADQVEKVTREMGLDRPVMVRYAEYMANAARGDFGQSIVFRRPVSEVLWDRLGNTLLLAGVCFAIIVPFSVLLGVLAGMRERGWIDRSVSVFSSVCASIPEFAMGVFLLAIFVVQLGWLPGTSPLRDDTGWPIWTQLVLPAAVVVLYDAGYLIAMIRTSMVEVMRQPFIRTAVLKGMSFRRVVVKHALRNALIAPFTVILLQINYLVAGLVVVEMVFAYPGFGRMMLEAALAKDIAIVEAGTLVAVSVTMLTQVVGDLGYRALDPRISI</sequence>
<dbReference type="Proteomes" id="UP001205890">
    <property type="component" value="Unassembled WGS sequence"/>
</dbReference>
<gene>
    <name evidence="9" type="ORF">NK718_05625</name>
</gene>
<dbReference type="PANTHER" id="PTHR43163:SF6">
    <property type="entry name" value="DIPEPTIDE TRANSPORT SYSTEM PERMEASE PROTEIN DPPB-RELATED"/>
    <property type="match status" value="1"/>
</dbReference>
<evidence type="ECO:0000256" key="6">
    <source>
        <dbReference type="ARBA" id="ARBA00023136"/>
    </source>
</evidence>
<dbReference type="Pfam" id="PF00528">
    <property type="entry name" value="BPD_transp_1"/>
    <property type="match status" value="1"/>
</dbReference>
<accession>A0ABT1LAL8</accession>
<protein>
    <submittedName>
        <fullName evidence="9">ABC transporter permease</fullName>
    </submittedName>
</protein>
<organism evidence="9 10">
    <name type="scientific">Alsobacter ponti</name>
    <dbReference type="NCBI Taxonomy" id="2962936"/>
    <lineage>
        <taxon>Bacteria</taxon>
        <taxon>Pseudomonadati</taxon>
        <taxon>Pseudomonadota</taxon>
        <taxon>Alphaproteobacteria</taxon>
        <taxon>Hyphomicrobiales</taxon>
        <taxon>Alsobacteraceae</taxon>
        <taxon>Alsobacter</taxon>
    </lineage>
</organism>
<feature type="transmembrane region" description="Helical" evidence="7">
    <location>
        <begin position="234"/>
        <end position="260"/>
    </location>
</feature>
<dbReference type="SUPFAM" id="SSF161098">
    <property type="entry name" value="MetI-like"/>
    <property type="match status" value="1"/>
</dbReference>
<feature type="domain" description="ABC transmembrane type-1" evidence="8">
    <location>
        <begin position="95"/>
        <end position="299"/>
    </location>
</feature>
<evidence type="ECO:0000256" key="5">
    <source>
        <dbReference type="ARBA" id="ARBA00022989"/>
    </source>
</evidence>
<dbReference type="PROSITE" id="PS50928">
    <property type="entry name" value="ABC_TM1"/>
    <property type="match status" value="1"/>
</dbReference>
<feature type="transmembrane region" description="Helical" evidence="7">
    <location>
        <begin position="99"/>
        <end position="120"/>
    </location>
</feature>